<proteinExistence type="predicted"/>
<evidence type="ECO:0000313" key="2">
    <source>
        <dbReference type="EMBL" id="OGD79670.1"/>
    </source>
</evidence>
<dbReference type="Proteomes" id="UP000177187">
    <property type="component" value="Unassembled WGS sequence"/>
</dbReference>
<dbReference type="InterPro" id="IPR016181">
    <property type="entry name" value="Acyl_CoA_acyltransferase"/>
</dbReference>
<name>A0A1F5FJC4_9BACT</name>
<protein>
    <recommendedName>
        <fullName evidence="1">N-acetyltransferase domain-containing protein</fullName>
    </recommendedName>
</protein>
<dbReference type="STRING" id="1817816.A2Y64_06915"/>
<dbReference type="GO" id="GO:0016747">
    <property type="term" value="F:acyltransferase activity, transferring groups other than amino-acyl groups"/>
    <property type="evidence" value="ECO:0007669"/>
    <property type="project" value="InterPro"/>
</dbReference>
<dbReference type="PROSITE" id="PS51186">
    <property type="entry name" value="GNAT"/>
    <property type="match status" value="1"/>
</dbReference>
<comment type="caution">
    <text evidence="2">The sequence shown here is derived from an EMBL/GenBank/DDBJ whole genome shotgun (WGS) entry which is preliminary data.</text>
</comment>
<dbReference type="InterPro" id="IPR000182">
    <property type="entry name" value="GNAT_dom"/>
</dbReference>
<reference evidence="2 3" key="1">
    <citation type="journal article" date="2016" name="Nat. Commun.">
        <title>Thousands of microbial genomes shed light on interconnected biogeochemical processes in an aquifer system.</title>
        <authorList>
            <person name="Anantharaman K."/>
            <person name="Brown C.T."/>
            <person name="Hug L.A."/>
            <person name="Sharon I."/>
            <person name="Castelle C.J."/>
            <person name="Probst A.J."/>
            <person name="Thomas B.C."/>
            <person name="Singh A."/>
            <person name="Wilkins M.J."/>
            <person name="Karaoz U."/>
            <person name="Brodie E.L."/>
            <person name="Williams K.H."/>
            <person name="Hubbard S.S."/>
            <person name="Banfield J.F."/>
        </authorList>
    </citation>
    <scope>NUCLEOTIDE SEQUENCE [LARGE SCALE GENOMIC DNA]</scope>
</reference>
<dbReference type="AlphaFoldDB" id="A0A1F5FJC4"/>
<organism evidence="2 3">
    <name type="scientific">Candidatus Coatesbacteria bacterium RBG_13_66_14</name>
    <dbReference type="NCBI Taxonomy" id="1817816"/>
    <lineage>
        <taxon>Bacteria</taxon>
        <taxon>Candidatus Coatesiibacteriota</taxon>
    </lineage>
</organism>
<dbReference type="Gene3D" id="3.40.630.30">
    <property type="match status" value="1"/>
</dbReference>
<evidence type="ECO:0000313" key="3">
    <source>
        <dbReference type="Proteomes" id="UP000177187"/>
    </source>
</evidence>
<gene>
    <name evidence="2" type="ORF">A2Y64_06915</name>
</gene>
<dbReference type="Pfam" id="PF13508">
    <property type="entry name" value="Acetyltransf_7"/>
    <property type="match status" value="1"/>
</dbReference>
<dbReference type="SUPFAM" id="SSF55729">
    <property type="entry name" value="Acyl-CoA N-acyltransferases (Nat)"/>
    <property type="match status" value="1"/>
</dbReference>
<feature type="domain" description="N-acetyltransferase" evidence="1">
    <location>
        <begin position="1"/>
        <end position="149"/>
    </location>
</feature>
<evidence type="ECO:0000259" key="1">
    <source>
        <dbReference type="PROSITE" id="PS51186"/>
    </source>
</evidence>
<accession>A0A1F5FJC4</accession>
<dbReference type="EMBL" id="MFAF01000004">
    <property type="protein sequence ID" value="OGD79670.1"/>
    <property type="molecule type" value="Genomic_DNA"/>
</dbReference>
<sequence>MDSSTEYFVGTCSHVGESAEIDACGRRRVEWLKGMRDKGLRVHVALLEGDPVGFIYSMPIEVSPWGPAGRDLTAIPCLWVLEKGRGVGAGRGLVAEAEKVAGERKSKGVCTEAYYWDFWFLPGGFYEKLGYTVLERRGDRALLWKVFDSTAEAPRFLQNAYRFEPVPGKVVVDLFWNRLCQTSEIEAQRVREVAAEFGDRALLREFPAHEPGMLDRCGLPRGIYVNGNFIFWGYEAPREGVREAIEKALNPSG</sequence>